<reference evidence="1" key="1">
    <citation type="submission" date="2014-11" db="EMBL/GenBank/DDBJ databases">
        <authorList>
            <person name="Amaro Gonzalez C."/>
        </authorList>
    </citation>
    <scope>NUCLEOTIDE SEQUENCE</scope>
</reference>
<dbReference type="AlphaFoldDB" id="A0A0E9TEG9"/>
<protein>
    <submittedName>
        <fullName evidence="1">Uncharacterized protein</fullName>
    </submittedName>
</protein>
<proteinExistence type="predicted"/>
<accession>A0A0E9TEG9</accession>
<evidence type="ECO:0000313" key="1">
    <source>
        <dbReference type="EMBL" id="JAH51832.1"/>
    </source>
</evidence>
<dbReference type="EMBL" id="GBXM01056745">
    <property type="protein sequence ID" value="JAH51832.1"/>
    <property type="molecule type" value="Transcribed_RNA"/>
</dbReference>
<name>A0A0E9TEG9_ANGAN</name>
<reference evidence="1" key="2">
    <citation type="journal article" date="2015" name="Fish Shellfish Immunol.">
        <title>Early steps in the European eel (Anguilla anguilla)-Vibrio vulnificus interaction in the gills: Role of the RtxA13 toxin.</title>
        <authorList>
            <person name="Callol A."/>
            <person name="Pajuelo D."/>
            <person name="Ebbesson L."/>
            <person name="Teles M."/>
            <person name="MacKenzie S."/>
            <person name="Amaro C."/>
        </authorList>
    </citation>
    <scope>NUCLEOTIDE SEQUENCE</scope>
</reference>
<sequence>MSALHLTERWRRSDAKPTSLLFWTHCS</sequence>
<organism evidence="1">
    <name type="scientific">Anguilla anguilla</name>
    <name type="common">European freshwater eel</name>
    <name type="synonym">Muraena anguilla</name>
    <dbReference type="NCBI Taxonomy" id="7936"/>
    <lineage>
        <taxon>Eukaryota</taxon>
        <taxon>Metazoa</taxon>
        <taxon>Chordata</taxon>
        <taxon>Craniata</taxon>
        <taxon>Vertebrata</taxon>
        <taxon>Euteleostomi</taxon>
        <taxon>Actinopterygii</taxon>
        <taxon>Neopterygii</taxon>
        <taxon>Teleostei</taxon>
        <taxon>Anguilliformes</taxon>
        <taxon>Anguillidae</taxon>
        <taxon>Anguilla</taxon>
    </lineage>
</organism>